<dbReference type="AlphaFoldDB" id="A0A6J6EFC6"/>
<keyword evidence="1" id="KW-0812">Transmembrane</keyword>
<organism evidence="2">
    <name type="scientific">freshwater metagenome</name>
    <dbReference type="NCBI Taxonomy" id="449393"/>
    <lineage>
        <taxon>unclassified sequences</taxon>
        <taxon>metagenomes</taxon>
        <taxon>ecological metagenomes</taxon>
    </lineage>
</organism>
<feature type="transmembrane region" description="Helical" evidence="1">
    <location>
        <begin position="164"/>
        <end position="182"/>
    </location>
</feature>
<evidence type="ECO:0000313" key="2">
    <source>
        <dbReference type="EMBL" id="CAB4573914.1"/>
    </source>
</evidence>
<gene>
    <name evidence="2" type="ORF">UFOPK1726_00457</name>
</gene>
<name>A0A6J6EFC6_9ZZZZ</name>
<dbReference type="InterPro" id="IPR025498">
    <property type="entry name" value="DUF4389"/>
</dbReference>
<dbReference type="EMBL" id="CAEZTT010000037">
    <property type="protein sequence ID" value="CAB4573914.1"/>
    <property type="molecule type" value="Genomic_DNA"/>
</dbReference>
<keyword evidence="1" id="KW-0472">Membrane</keyword>
<sequence length="192" mass="21462">MRTEVDTTITPTLGLRRRLTVFFRPILAIPAIFIVSLVAPTLEGAGALPVLIALVMVLFYSYPAWLIVFSHAMLEFATKTNAYFFLLTDNYPNFNQSTDIKVMLPDVAEGKALNRWLPLVKWLLAIPHYIVIAIATPGVYAITLYSWIVILVTGKYSGTGSKFVIGYISYLNRIAGYAFAMVTDSYPRIITK</sequence>
<feature type="transmembrane region" description="Helical" evidence="1">
    <location>
        <begin position="48"/>
        <end position="69"/>
    </location>
</feature>
<keyword evidence="1" id="KW-1133">Transmembrane helix</keyword>
<feature type="transmembrane region" description="Helical" evidence="1">
    <location>
        <begin position="21"/>
        <end position="42"/>
    </location>
</feature>
<feature type="transmembrane region" description="Helical" evidence="1">
    <location>
        <begin position="129"/>
        <end position="152"/>
    </location>
</feature>
<proteinExistence type="predicted"/>
<dbReference type="Pfam" id="PF14333">
    <property type="entry name" value="DUF4389"/>
    <property type="match status" value="1"/>
</dbReference>
<accession>A0A6J6EFC6</accession>
<reference evidence="2" key="1">
    <citation type="submission" date="2020-05" db="EMBL/GenBank/DDBJ databases">
        <authorList>
            <person name="Chiriac C."/>
            <person name="Salcher M."/>
            <person name="Ghai R."/>
            <person name="Kavagutti S V."/>
        </authorList>
    </citation>
    <scope>NUCLEOTIDE SEQUENCE</scope>
</reference>
<protein>
    <submittedName>
        <fullName evidence="2">Unannotated protein</fullName>
    </submittedName>
</protein>
<evidence type="ECO:0000256" key="1">
    <source>
        <dbReference type="SAM" id="Phobius"/>
    </source>
</evidence>